<comment type="caution">
    <text evidence="7">The sequence shown here is derived from an EMBL/GenBank/DDBJ whole genome shotgun (WGS) entry which is preliminary data.</text>
</comment>
<proteinExistence type="predicted"/>
<gene>
    <name evidence="7" type="ORF">Asi02nite_28010</name>
</gene>
<organism evidence="7 8">
    <name type="scientific">Asanoa siamensis</name>
    <dbReference type="NCBI Taxonomy" id="926357"/>
    <lineage>
        <taxon>Bacteria</taxon>
        <taxon>Bacillati</taxon>
        <taxon>Actinomycetota</taxon>
        <taxon>Actinomycetes</taxon>
        <taxon>Micromonosporales</taxon>
        <taxon>Micromonosporaceae</taxon>
        <taxon>Asanoa</taxon>
    </lineage>
</organism>
<evidence type="ECO:0000313" key="7">
    <source>
        <dbReference type="EMBL" id="GIF73283.1"/>
    </source>
</evidence>
<accession>A0ABQ4CQJ0</accession>
<dbReference type="RefSeq" id="WP_203713134.1">
    <property type="nucleotide sequence ID" value="NZ_BONE01000019.1"/>
</dbReference>
<feature type="domain" description="Luciferase-like" evidence="6">
    <location>
        <begin position="15"/>
        <end position="221"/>
    </location>
</feature>
<feature type="region of interest" description="Disordered" evidence="5">
    <location>
        <begin position="255"/>
        <end position="275"/>
    </location>
</feature>
<name>A0ABQ4CQJ0_9ACTN</name>
<dbReference type="Proteomes" id="UP000604117">
    <property type="component" value="Unassembled WGS sequence"/>
</dbReference>
<protein>
    <submittedName>
        <fullName evidence="7">Luciferase-like protein</fullName>
    </submittedName>
</protein>
<dbReference type="InterPro" id="IPR050172">
    <property type="entry name" value="SsuD_RutA_monooxygenase"/>
</dbReference>
<keyword evidence="8" id="KW-1185">Reference proteome</keyword>
<keyword evidence="3" id="KW-0560">Oxidoreductase</keyword>
<keyword evidence="4" id="KW-0503">Monooxygenase</keyword>
<dbReference type="Gene3D" id="3.20.20.30">
    <property type="entry name" value="Luciferase-like domain"/>
    <property type="match status" value="1"/>
</dbReference>
<dbReference type="PANTHER" id="PTHR42847:SF4">
    <property type="entry name" value="ALKANESULFONATE MONOOXYGENASE-RELATED"/>
    <property type="match status" value="1"/>
</dbReference>
<keyword evidence="1" id="KW-0285">Flavoprotein</keyword>
<evidence type="ECO:0000256" key="2">
    <source>
        <dbReference type="ARBA" id="ARBA00022643"/>
    </source>
</evidence>
<evidence type="ECO:0000256" key="5">
    <source>
        <dbReference type="SAM" id="MobiDB-lite"/>
    </source>
</evidence>
<dbReference type="InterPro" id="IPR011251">
    <property type="entry name" value="Luciferase-like_dom"/>
</dbReference>
<evidence type="ECO:0000313" key="8">
    <source>
        <dbReference type="Proteomes" id="UP000604117"/>
    </source>
</evidence>
<evidence type="ECO:0000259" key="6">
    <source>
        <dbReference type="Pfam" id="PF00296"/>
    </source>
</evidence>
<evidence type="ECO:0000256" key="1">
    <source>
        <dbReference type="ARBA" id="ARBA00022630"/>
    </source>
</evidence>
<reference evidence="7 8" key="1">
    <citation type="submission" date="2021-01" db="EMBL/GenBank/DDBJ databases">
        <title>Whole genome shotgun sequence of Asanoa siamensis NBRC 107932.</title>
        <authorList>
            <person name="Komaki H."/>
            <person name="Tamura T."/>
        </authorList>
    </citation>
    <scope>NUCLEOTIDE SEQUENCE [LARGE SCALE GENOMIC DNA]</scope>
    <source>
        <strain evidence="7 8">NBRC 107932</strain>
    </source>
</reference>
<evidence type="ECO:0000256" key="3">
    <source>
        <dbReference type="ARBA" id="ARBA00023002"/>
    </source>
</evidence>
<sequence>MRYGLDVPVSGDYADPRLLASLAADAEAAGWDGFFLQDGVNAAEPMADPWIALGVVALATSRLRIGVLVTPLARRRPWQVARQATTLDQLSGGRLTLGAGLGFSAVDFTPFGEPWDARTRAEMLDEALSVVTGLWSGSPFSFHGRHYRLDEVTIAPPPVQRPRVPVWLAAGWPNRRPLARAARWDGVYLMTAHQRTGELLEPADVAGAVAELGVVGAGFDVAFNAVRPSAPELASARVREFAAAGGTWWVELAPPPSEGGPSAYRSRIRGGPPLP</sequence>
<evidence type="ECO:0000256" key="4">
    <source>
        <dbReference type="ARBA" id="ARBA00023033"/>
    </source>
</evidence>
<dbReference type="PANTHER" id="PTHR42847">
    <property type="entry name" value="ALKANESULFONATE MONOOXYGENASE"/>
    <property type="match status" value="1"/>
</dbReference>
<dbReference type="EMBL" id="BONE01000019">
    <property type="protein sequence ID" value="GIF73283.1"/>
    <property type="molecule type" value="Genomic_DNA"/>
</dbReference>
<keyword evidence="2" id="KW-0288">FMN</keyword>
<dbReference type="SUPFAM" id="SSF51679">
    <property type="entry name" value="Bacterial luciferase-like"/>
    <property type="match status" value="1"/>
</dbReference>
<dbReference type="InterPro" id="IPR036661">
    <property type="entry name" value="Luciferase-like_sf"/>
</dbReference>
<dbReference type="Pfam" id="PF00296">
    <property type="entry name" value="Bac_luciferase"/>
    <property type="match status" value="1"/>
</dbReference>